<feature type="compositionally biased region" description="Basic and acidic residues" evidence="1">
    <location>
        <begin position="20"/>
        <end position="46"/>
    </location>
</feature>
<accession>A0A151WLP8</accession>
<name>A0A151WLP8_9HYME</name>
<protein>
    <submittedName>
        <fullName evidence="2">Uncharacterized protein</fullName>
    </submittedName>
</protein>
<feature type="compositionally biased region" description="Basic residues" evidence="1">
    <location>
        <begin position="66"/>
        <end position="78"/>
    </location>
</feature>
<reference evidence="2 3" key="1">
    <citation type="submission" date="2015-09" db="EMBL/GenBank/DDBJ databases">
        <title>Trachymyrmex zeteki WGS genome.</title>
        <authorList>
            <person name="Nygaard S."/>
            <person name="Hu H."/>
            <person name="Boomsma J."/>
            <person name="Zhang G."/>
        </authorList>
    </citation>
    <scope>NUCLEOTIDE SEQUENCE [LARGE SCALE GENOMIC DNA]</scope>
    <source>
        <strain evidence="2">Tzet28-1</strain>
        <tissue evidence="2">Whole body</tissue>
    </source>
</reference>
<proteinExistence type="predicted"/>
<feature type="compositionally biased region" description="Basic and acidic residues" evidence="1">
    <location>
        <begin position="87"/>
        <end position="99"/>
    </location>
</feature>
<dbReference type="AlphaFoldDB" id="A0A151WLP8"/>
<organism evidence="2 3">
    <name type="scientific">Mycetomoellerius zeteki</name>
    <dbReference type="NCBI Taxonomy" id="64791"/>
    <lineage>
        <taxon>Eukaryota</taxon>
        <taxon>Metazoa</taxon>
        <taxon>Ecdysozoa</taxon>
        <taxon>Arthropoda</taxon>
        <taxon>Hexapoda</taxon>
        <taxon>Insecta</taxon>
        <taxon>Pterygota</taxon>
        <taxon>Neoptera</taxon>
        <taxon>Endopterygota</taxon>
        <taxon>Hymenoptera</taxon>
        <taxon>Apocrita</taxon>
        <taxon>Aculeata</taxon>
        <taxon>Formicoidea</taxon>
        <taxon>Formicidae</taxon>
        <taxon>Myrmicinae</taxon>
        <taxon>Mycetomoellerius</taxon>
    </lineage>
</organism>
<evidence type="ECO:0000313" key="3">
    <source>
        <dbReference type="Proteomes" id="UP000075809"/>
    </source>
</evidence>
<gene>
    <name evidence="2" type="ORF">ALC60_12269</name>
</gene>
<dbReference type="EMBL" id="KQ982959">
    <property type="protein sequence ID" value="KYQ48763.1"/>
    <property type="molecule type" value="Genomic_DNA"/>
</dbReference>
<sequence>MGCTVRIVTAERLLWMQHGFSEKEREREREREREEPPDGDAIERPAGRSVGRGLSRRGLPDDTAGKRKKERERLRRRGWSGGTNERTNGRTNERTNERTVEPWSCYGAGKRRKRPVRLISAAGADKAFVHSPTTADRPLGARARIASMCWPGKRGKNRTTEIDR</sequence>
<dbReference type="Proteomes" id="UP000075809">
    <property type="component" value="Unassembled WGS sequence"/>
</dbReference>
<feature type="compositionally biased region" description="Low complexity" evidence="1">
    <location>
        <begin position="47"/>
        <end position="57"/>
    </location>
</feature>
<evidence type="ECO:0000256" key="1">
    <source>
        <dbReference type="SAM" id="MobiDB-lite"/>
    </source>
</evidence>
<keyword evidence="3" id="KW-1185">Reference proteome</keyword>
<evidence type="ECO:0000313" key="2">
    <source>
        <dbReference type="EMBL" id="KYQ48763.1"/>
    </source>
</evidence>
<feature type="region of interest" description="Disordered" evidence="1">
    <location>
        <begin position="18"/>
        <end position="99"/>
    </location>
</feature>